<gene>
    <name evidence="2" type="ORF">DOTSEDRAFT_78888</name>
</gene>
<protein>
    <submittedName>
        <fullName evidence="2">Uncharacterized protein</fullName>
    </submittedName>
</protein>
<accession>N1PTI2</accession>
<feature type="compositionally biased region" description="Acidic residues" evidence="1">
    <location>
        <begin position="127"/>
        <end position="148"/>
    </location>
</feature>
<dbReference type="Proteomes" id="UP000016933">
    <property type="component" value="Unassembled WGS sequence"/>
</dbReference>
<keyword evidence="3" id="KW-1185">Reference proteome</keyword>
<feature type="compositionally biased region" description="Pro residues" evidence="1">
    <location>
        <begin position="79"/>
        <end position="91"/>
    </location>
</feature>
<reference evidence="2 3" key="2">
    <citation type="journal article" date="2012" name="PLoS Pathog.">
        <title>Diverse lifestyles and strategies of plant pathogenesis encoded in the genomes of eighteen Dothideomycetes fungi.</title>
        <authorList>
            <person name="Ohm R.A."/>
            <person name="Feau N."/>
            <person name="Henrissat B."/>
            <person name="Schoch C.L."/>
            <person name="Horwitz B.A."/>
            <person name="Barry K.W."/>
            <person name="Condon B.J."/>
            <person name="Copeland A.C."/>
            <person name="Dhillon B."/>
            <person name="Glaser F."/>
            <person name="Hesse C.N."/>
            <person name="Kosti I."/>
            <person name="LaButti K."/>
            <person name="Lindquist E.A."/>
            <person name="Lucas S."/>
            <person name="Salamov A.A."/>
            <person name="Bradshaw R.E."/>
            <person name="Ciuffetti L."/>
            <person name="Hamelin R.C."/>
            <person name="Kema G.H.J."/>
            <person name="Lawrence C."/>
            <person name="Scott J.A."/>
            <person name="Spatafora J.W."/>
            <person name="Turgeon B.G."/>
            <person name="de Wit P.J.G.M."/>
            <person name="Zhong S."/>
            <person name="Goodwin S.B."/>
            <person name="Grigoriev I.V."/>
        </authorList>
    </citation>
    <scope>NUCLEOTIDE SEQUENCE [LARGE SCALE GENOMIC DNA]</scope>
    <source>
        <strain evidence="3">NZE10 / CBS 128990</strain>
    </source>
</reference>
<evidence type="ECO:0000313" key="2">
    <source>
        <dbReference type="EMBL" id="EME46687.1"/>
    </source>
</evidence>
<dbReference type="OrthoDB" id="10483514at2759"/>
<evidence type="ECO:0000256" key="1">
    <source>
        <dbReference type="SAM" id="MobiDB-lite"/>
    </source>
</evidence>
<feature type="compositionally biased region" description="Basic and acidic residues" evidence="1">
    <location>
        <begin position="149"/>
        <end position="169"/>
    </location>
</feature>
<name>N1PTI2_DOTSN</name>
<sequence>MSVENKYKPTGGPAKGDQAWKDMVAAEDRLITRAVHIETQRGDPKTLYLVIIDARSELPELARKIPGPVRPDSLRTPSPSLPPSMPPPPYPSSASIIATDGSATGEKRRPPTLPTPDSTAVHKEIIDVDSDEDNEDHLDDDYDPVEDASTEREERAKKRQQTENKDNFAARIRKMEEEDLEYQLKEIPMKADMQKLAVERKLAALRRARKEKEKEKEGMEAK</sequence>
<organism evidence="2 3">
    <name type="scientific">Dothistroma septosporum (strain NZE10 / CBS 128990)</name>
    <name type="common">Red band needle blight fungus</name>
    <name type="synonym">Mycosphaerella pini</name>
    <dbReference type="NCBI Taxonomy" id="675120"/>
    <lineage>
        <taxon>Eukaryota</taxon>
        <taxon>Fungi</taxon>
        <taxon>Dikarya</taxon>
        <taxon>Ascomycota</taxon>
        <taxon>Pezizomycotina</taxon>
        <taxon>Dothideomycetes</taxon>
        <taxon>Dothideomycetidae</taxon>
        <taxon>Mycosphaerellales</taxon>
        <taxon>Mycosphaerellaceae</taxon>
        <taxon>Dothistroma</taxon>
    </lineage>
</organism>
<dbReference type="AlphaFoldDB" id="N1PTI2"/>
<dbReference type="EMBL" id="KB446537">
    <property type="protein sequence ID" value="EME46687.1"/>
    <property type="molecule type" value="Genomic_DNA"/>
</dbReference>
<evidence type="ECO:0000313" key="3">
    <source>
        <dbReference type="Proteomes" id="UP000016933"/>
    </source>
</evidence>
<proteinExistence type="predicted"/>
<reference evidence="3" key="1">
    <citation type="journal article" date="2012" name="PLoS Genet.">
        <title>The genomes of the fungal plant pathogens Cladosporium fulvum and Dothistroma septosporum reveal adaptation to different hosts and lifestyles but also signatures of common ancestry.</title>
        <authorList>
            <person name="de Wit P.J.G.M."/>
            <person name="van der Burgt A."/>
            <person name="Oekmen B."/>
            <person name="Stergiopoulos I."/>
            <person name="Abd-Elsalam K.A."/>
            <person name="Aerts A.L."/>
            <person name="Bahkali A.H."/>
            <person name="Beenen H.G."/>
            <person name="Chettri P."/>
            <person name="Cox M.P."/>
            <person name="Datema E."/>
            <person name="de Vries R.P."/>
            <person name="Dhillon B."/>
            <person name="Ganley A.R."/>
            <person name="Griffiths S.A."/>
            <person name="Guo Y."/>
            <person name="Hamelin R.C."/>
            <person name="Henrissat B."/>
            <person name="Kabir M.S."/>
            <person name="Jashni M.K."/>
            <person name="Kema G."/>
            <person name="Klaubauf S."/>
            <person name="Lapidus A."/>
            <person name="Levasseur A."/>
            <person name="Lindquist E."/>
            <person name="Mehrabi R."/>
            <person name="Ohm R.A."/>
            <person name="Owen T.J."/>
            <person name="Salamov A."/>
            <person name="Schwelm A."/>
            <person name="Schijlen E."/>
            <person name="Sun H."/>
            <person name="van den Burg H.A."/>
            <person name="van Ham R.C.H.J."/>
            <person name="Zhang S."/>
            <person name="Goodwin S.B."/>
            <person name="Grigoriev I.V."/>
            <person name="Collemare J."/>
            <person name="Bradshaw R.E."/>
        </authorList>
    </citation>
    <scope>NUCLEOTIDE SEQUENCE [LARGE SCALE GENOMIC DNA]</scope>
    <source>
        <strain evidence="3">NZE10 / CBS 128990</strain>
    </source>
</reference>
<dbReference type="OMA" id="MKADMQK"/>
<dbReference type="HOGENOM" id="CLU_1245321_0_0_1"/>
<feature type="region of interest" description="Disordered" evidence="1">
    <location>
        <begin position="59"/>
        <end position="169"/>
    </location>
</feature>